<proteinExistence type="predicted"/>
<evidence type="ECO:0000313" key="2">
    <source>
        <dbReference type="EMBL" id="KAK1690196.1"/>
    </source>
</evidence>
<protein>
    <submittedName>
        <fullName evidence="2">Uncharacterized protein</fullName>
    </submittedName>
</protein>
<feature type="transmembrane region" description="Helical" evidence="1">
    <location>
        <begin position="70"/>
        <end position="89"/>
    </location>
</feature>
<dbReference type="AlphaFoldDB" id="A0AAJ0AWD1"/>
<dbReference type="EMBL" id="JAHMHR010000006">
    <property type="protein sequence ID" value="KAK1690196.1"/>
    <property type="molecule type" value="Genomic_DNA"/>
</dbReference>
<organism evidence="2 3">
    <name type="scientific">Colletotrichum godetiae</name>
    <dbReference type="NCBI Taxonomy" id="1209918"/>
    <lineage>
        <taxon>Eukaryota</taxon>
        <taxon>Fungi</taxon>
        <taxon>Dikarya</taxon>
        <taxon>Ascomycota</taxon>
        <taxon>Pezizomycotina</taxon>
        <taxon>Sordariomycetes</taxon>
        <taxon>Hypocreomycetidae</taxon>
        <taxon>Glomerellales</taxon>
        <taxon>Glomerellaceae</taxon>
        <taxon>Colletotrichum</taxon>
        <taxon>Colletotrichum acutatum species complex</taxon>
    </lineage>
</organism>
<keyword evidence="3" id="KW-1185">Reference proteome</keyword>
<keyword evidence="1" id="KW-0472">Membrane</keyword>
<dbReference type="PANTHER" id="PTHR35394:SF5">
    <property type="entry name" value="DUF3176 DOMAIN-CONTAINING PROTEIN"/>
    <property type="match status" value="1"/>
</dbReference>
<sequence length="183" mass="19766">MNSLINLLSTIFRGILVSIATDLIAQAKWMWFWCDKSSHRRMGDLQHFDDGTRGVWGALKLMRLVAWRSPAILVAVVVLVSSFAIGPFVQQSIGHVDRNETLALGTGTLPVIRHADGLNMEMPIGDNGEMTLQSDTKGIIQTVALDRNGIHSAIVPTCPTGSCTFIGMGSNTSVNTGFDVIVA</sequence>
<keyword evidence="1" id="KW-0812">Transmembrane</keyword>
<dbReference type="RefSeq" id="XP_060433891.1">
    <property type="nucleotide sequence ID" value="XM_060571818.1"/>
</dbReference>
<keyword evidence="1" id="KW-1133">Transmembrane helix</keyword>
<dbReference type="InterPro" id="IPR021514">
    <property type="entry name" value="DUF3176"/>
</dbReference>
<reference evidence="2" key="1">
    <citation type="submission" date="2021-06" db="EMBL/GenBank/DDBJ databases">
        <title>Comparative genomics, transcriptomics and evolutionary studies reveal genomic signatures of adaptation to plant cell wall in hemibiotrophic fungi.</title>
        <authorList>
            <consortium name="DOE Joint Genome Institute"/>
            <person name="Baroncelli R."/>
            <person name="Diaz J.F."/>
            <person name="Benocci T."/>
            <person name="Peng M."/>
            <person name="Battaglia E."/>
            <person name="Haridas S."/>
            <person name="Andreopoulos W."/>
            <person name="Labutti K."/>
            <person name="Pangilinan J."/>
            <person name="Floch G.L."/>
            <person name="Makela M.R."/>
            <person name="Henrissat B."/>
            <person name="Grigoriev I.V."/>
            <person name="Crouch J.A."/>
            <person name="De Vries R.P."/>
            <person name="Sukno S.A."/>
            <person name="Thon M.R."/>
        </authorList>
    </citation>
    <scope>NUCLEOTIDE SEQUENCE</scope>
    <source>
        <strain evidence="2">CBS 193.32</strain>
    </source>
</reference>
<evidence type="ECO:0000256" key="1">
    <source>
        <dbReference type="SAM" id="Phobius"/>
    </source>
</evidence>
<dbReference type="GeneID" id="85456344"/>
<feature type="transmembrane region" description="Helical" evidence="1">
    <location>
        <begin position="12"/>
        <end position="32"/>
    </location>
</feature>
<accession>A0AAJ0AWD1</accession>
<gene>
    <name evidence="2" type="ORF">BDP55DRAFT_627895</name>
</gene>
<evidence type="ECO:0000313" key="3">
    <source>
        <dbReference type="Proteomes" id="UP001224890"/>
    </source>
</evidence>
<comment type="caution">
    <text evidence="2">The sequence shown here is derived from an EMBL/GenBank/DDBJ whole genome shotgun (WGS) entry which is preliminary data.</text>
</comment>
<dbReference type="PANTHER" id="PTHR35394">
    <property type="entry name" value="DUF3176 DOMAIN-CONTAINING PROTEIN"/>
    <property type="match status" value="1"/>
</dbReference>
<dbReference type="Proteomes" id="UP001224890">
    <property type="component" value="Unassembled WGS sequence"/>
</dbReference>
<dbReference type="Pfam" id="PF11374">
    <property type="entry name" value="DUF3176"/>
    <property type="match status" value="1"/>
</dbReference>
<name>A0AAJ0AWD1_9PEZI</name>